<organism evidence="1 2">
    <name type="scientific">Hevea brasiliensis</name>
    <name type="common">Para rubber tree</name>
    <name type="synonym">Siphonia brasiliensis</name>
    <dbReference type="NCBI Taxonomy" id="3981"/>
    <lineage>
        <taxon>Eukaryota</taxon>
        <taxon>Viridiplantae</taxon>
        <taxon>Streptophyta</taxon>
        <taxon>Embryophyta</taxon>
        <taxon>Tracheophyta</taxon>
        <taxon>Spermatophyta</taxon>
        <taxon>Magnoliopsida</taxon>
        <taxon>eudicotyledons</taxon>
        <taxon>Gunneridae</taxon>
        <taxon>Pentapetalae</taxon>
        <taxon>rosids</taxon>
        <taxon>fabids</taxon>
        <taxon>Malpighiales</taxon>
        <taxon>Euphorbiaceae</taxon>
        <taxon>Crotonoideae</taxon>
        <taxon>Micrandreae</taxon>
        <taxon>Hevea</taxon>
    </lineage>
</organism>
<comment type="caution">
    <text evidence="1">The sequence shown here is derived from an EMBL/GenBank/DDBJ whole genome shotgun (WGS) entry which is preliminary data.</text>
</comment>
<accession>A0A6A6MK53</accession>
<protein>
    <submittedName>
        <fullName evidence="1">Uncharacterized protein</fullName>
    </submittedName>
</protein>
<reference evidence="1 2" key="1">
    <citation type="journal article" date="2020" name="Mol. Plant">
        <title>The Chromosome-Based Rubber Tree Genome Provides New Insights into Spurge Genome Evolution and Rubber Biosynthesis.</title>
        <authorList>
            <person name="Liu J."/>
            <person name="Shi C."/>
            <person name="Shi C.C."/>
            <person name="Li W."/>
            <person name="Zhang Q.J."/>
            <person name="Zhang Y."/>
            <person name="Li K."/>
            <person name="Lu H.F."/>
            <person name="Shi C."/>
            <person name="Zhu S.T."/>
            <person name="Xiao Z.Y."/>
            <person name="Nan H."/>
            <person name="Yue Y."/>
            <person name="Zhu X.G."/>
            <person name="Wu Y."/>
            <person name="Hong X.N."/>
            <person name="Fan G.Y."/>
            <person name="Tong Y."/>
            <person name="Zhang D."/>
            <person name="Mao C.L."/>
            <person name="Liu Y.L."/>
            <person name="Hao S.J."/>
            <person name="Liu W.Q."/>
            <person name="Lv M.Q."/>
            <person name="Zhang H.B."/>
            <person name="Liu Y."/>
            <person name="Hu-Tang G.R."/>
            <person name="Wang J.P."/>
            <person name="Wang J.H."/>
            <person name="Sun Y.H."/>
            <person name="Ni S.B."/>
            <person name="Chen W.B."/>
            <person name="Zhang X.C."/>
            <person name="Jiao Y.N."/>
            <person name="Eichler E.E."/>
            <person name="Li G.H."/>
            <person name="Liu X."/>
            <person name="Gao L.Z."/>
        </authorList>
    </citation>
    <scope>NUCLEOTIDE SEQUENCE [LARGE SCALE GENOMIC DNA]</scope>
    <source>
        <strain evidence="2">cv. GT1</strain>
        <tissue evidence="1">Leaf</tissue>
    </source>
</reference>
<name>A0A6A6MK53_HEVBR</name>
<proteinExistence type="predicted"/>
<dbReference type="AlphaFoldDB" id="A0A6A6MK53"/>
<evidence type="ECO:0000313" key="1">
    <source>
        <dbReference type="EMBL" id="KAF2314131.1"/>
    </source>
</evidence>
<sequence>MISRFSHFLTPESMEDSISLRMSEVEQNLKIIKQCRIGSIFSNSCNLPDDALVNIGRSLIFAAGGKGQKFTTSIEEEETVGFCWDLIVTIALVNINRFHNFWPSFHENLLAVAQFPLFSSIPFVEKAILGLFKVCVRLLSSPRDERFPEFIFKSINLMWKLDKEILDTCCRFITESVSKILTECPANLQTSLGWKSSLHLLSITGRHPETWKYGRDFEASNGAPGKCVLAIPEANNIESWVQNILSRSVKKNGYAYES</sequence>
<dbReference type="EMBL" id="JAAGAX010000005">
    <property type="protein sequence ID" value="KAF2314131.1"/>
    <property type="molecule type" value="Genomic_DNA"/>
</dbReference>
<evidence type="ECO:0000313" key="2">
    <source>
        <dbReference type="Proteomes" id="UP000467840"/>
    </source>
</evidence>
<keyword evidence="2" id="KW-1185">Reference proteome</keyword>
<dbReference type="Proteomes" id="UP000467840">
    <property type="component" value="Chromosome 15"/>
</dbReference>
<gene>
    <name evidence="1" type="ORF">GH714_023030</name>
</gene>